<evidence type="ECO:0000256" key="5">
    <source>
        <dbReference type="ARBA" id="ARBA00022553"/>
    </source>
</evidence>
<dbReference type="SMART" id="SM00387">
    <property type="entry name" value="HATPase_c"/>
    <property type="match status" value="1"/>
</dbReference>
<dbReference type="EC" id="2.7.13.3" evidence="3"/>
<feature type="transmembrane region" description="Helical" evidence="13">
    <location>
        <begin position="153"/>
        <end position="176"/>
    </location>
</feature>
<dbReference type="PROSITE" id="PS50109">
    <property type="entry name" value="HIS_KIN"/>
    <property type="match status" value="1"/>
</dbReference>
<evidence type="ECO:0000256" key="11">
    <source>
        <dbReference type="ARBA" id="ARBA00023136"/>
    </source>
</evidence>
<dbReference type="GO" id="GO:0000155">
    <property type="term" value="F:phosphorelay sensor kinase activity"/>
    <property type="evidence" value="ECO:0007669"/>
    <property type="project" value="InterPro"/>
</dbReference>
<keyword evidence="6" id="KW-0808">Transferase</keyword>
<dbReference type="GO" id="GO:0016036">
    <property type="term" value="P:cellular response to phosphate starvation"/>
    <property type="evidence" value="ECO:0007669"/>
    <property type="project" value="TreeGrafter"/>
</dbReference>
<dbReference type="SUPFAM" id="SSF55874">
    <property type="entry name" value="ATPase domain of HSP90 chaperone/DNA topoisomerase II/histidine kinase"/>
    <property type="match status" value="1"/>
</dbReference>
<evidence type="ECO:0000256" key="13">
    <source>
        <dbReference type="SAM" id="Phobius"/>
    </source>
</evidence>
<evidence type="ECO:0000256" key="3">
    <source>
        <dbReference type="ARBA" id="ARBA00012438"/>
    </source>
</evidence>
<dbReference type="CDD" id="cd00075">
    <property type="entry name" value="HATPase"/>
    <property type="match status" value="1"/>
</dbReference>
<dbReference type="EMBL" id="CP023671">
    <property type="protein sequence ID" value="AYE33761.1"/>
    <property type="molecule type" value="Genomic_DNA"/>
</dbReference>
<evidence type="ECO:0000256" key="10">
    <source>
        <dbReference type="ARBA" id="ARBA00023012"/>
    </source>
</evidence>
<evidence type="ECO:0000256" key="1">
    <source>
        <dbReference type="ARBA" id="ARBA00000085"/>
    </source>
</evidence>
<dbReference type="InterPro" id="IPR036890">
    <property type="entry name" value="HATPase_C_sf"/>
</dbReference>
<dbReference type="GO" id="GO:0005886">
    <property type="term" value="C:plasma membrane"/>
    <property type="evidence" value="ECO:0007669"/>
    <property type="project" value="UniProtKB-SubCell"/>
</dbReference>
<protein>
    <recommendedName>
        <fullName evidence="3">histidine kinase</fullName>
        <ecNumber evidence="3">2.7.13.3</ecNumber>
    </recommendedName>
</protein>
<dbReference type="PANTHER" id="PTHR45453:SF2">
    <property type="entry name" value="HISTIDINE KINASE"/>
    <property type="match status" value="1"/>
</dbReference>
<evidence type="ECO:0000256" key="6">
    <source>
        <dbReference type="ARBA" id="ARBA00022679"/>
    </source>
</evidence>
<name>A0A9N7PIH2_CLOSE</name>
<dbReference type="InterPro" id="IPR036097">
    <property type="entry name" value="HisK_dim/P_sf"/>
</dbReference>
<dbReference type="CDD" id="cd00082">
    <property type="entry name" value="HisKA"/>
    <property type="match status" value="1"/>
</dbReference>
<dbReference type="InterPro" id="IPR005467">
    <property type="entry name" value="His_kinase_dom"/>
</dbReference>
<comment type="catalytic activity">
    <reaction evidence="1">
        <text>ATP + protein L-histidine = ADP + protein N-phospho-L-histidine.</text>
        <dbReference type="EC" id="2.7.13.3"/>
    </reaction>
</comment>
<keyword evidence="4" id="KW-1003">Cell membrane</keyword>
<evidence type="ECO:0000256" key="2">
    <source>
        <dbReference type="ARBA" id="ARBA00004651"/>
    </source>
</evidence>
<evidence type="ECO:0000313" key="15">
    <source>
        <dbReference type="EMBL" id="AYE33761.1"/>
    </source>
</evidence>
<dbReference type="Proteomes" id="UP000280586">
    <property type="component" value="Chromosome"/>
</dbReference>
<keyword evidence="5" id="KW-0597">Phosphoprotein</keyword>
<dbReference type="InterPro" id="IPR004358">
    <property type="entry name" value="Sig_transdc_His_kin-like_C"/>
</dbReference>
<keyword evidence="7 13" id="KW-0812">Transmembrane</keyword>
<dbReference type="InterPro" id="IPR050351">
    <property type="entry name" value="BphY/WalK/GraS-like"/>
</dbReference>
<dbReference type="SUPFAM" id="SSF47384">
    <property type="entry name" value="Homodimeric domain of signal transducing histidine kinase"/>
    <property type="match status" value="1"/>
</dbReference>
<keyword evidence="12" id="KW-0175">Coiled coil</keyword>
<dbReference type="Gene3D" id="1.10.287.130">
    <property type="match status" value="1"/>
</dbReference>
<evidence type="ECO:0000256" key="9">
    <source>
        <dbReference type="ARBA" id="ARBA00022989"/>
    </source>
</evidence>
<evidence type="ECO:0000256" key="7">
    <source>
        <dbReference type="ARBA" id="ARBA00022692"/>
    </source>
</evidence>
<keyword evidence="8 15" id="KW-0418">Kinase</keyword>
<keyword evidence="10" id="KW-0902">Two-component regulatory system</keyword>
<dbReference type="PRINTS" id="PR00344">
    <property type="entry name" value="BCTRLSENSOR"/>
</dbReference>
<dbReference type="SMART" id="SM00388">
    <property type="entry name" value="HisKA"/>
    <property type="match status" value="1"/>
</dbReference>
<feature type="transmembrane region" description="Helical" evidence="13">
    <location>
        <begin position="21"/>
        <end position="40"/>
    </location>
</feature>
<dbReference type="InterPro" id="IPR003594">
    <property type="entry name" value="HATPase_dom"/>
</dbReference>
<organism evidence="15 16">
    <name type="scientific">Clostridium septicum</name>
    <dbReference type="NCBI Taxonomy" id="1504"/>
    <lineage>
        <taxon>Bacteria</taxon>
        <taxon>Bacillati</taxon>
        <taxon>Bacillota</taxon>
        <taxon>Clostridia</taxon>
        <taxon>Eubacteriales</taxon>
        <taxon>Clostridiaceae</taxon>
        <taxon>Clostridium</taxon>
    </lineage>
</organism>
<reference evidence="15 16" key="1">
    <citation type="submission" date="2017-09" db="EMBL/GenBank/DDBJ databases">
        <authorList>
            <person name="Thomas P."/>
            <person name="Seyboldt C."/>
        </authorList>
    </citation>
    <scope>NUCLEOTIDE SEQUENCE [LARGE SCALE GENOMIC DNA]</scope>
    <source>
        <strain evidence="15 16">DSM 7534</strain>
    </source>
</reference>
<feature type="domain" description="Histidine kinase" evidence="14">
    <location>
        <begin position="248"/>
        <end position="460"/>
    </location>
</feature>
<sequence length="460" mass="54167">MDINLKRNKKPISLQTLILNKLFLYILVSILSLILFNWIIKEMYTTSIIKSNLYEPLDVDLENYEDISQEYLNDNHSSIEVIDKNLNIIYSEGFNKETKSKYTLLEFTDLLNNMDEYKNVYYNILQKDNGNEVTVVLIQHFNSNTLSKFNRLFRIYVITLIIGTFLIFLTAFLMFVRSIYRYIRKNFLFIQKNIEKTPYDKSRVDTSKINLLEAKNTIDCYNTMLDEMDSIKNEKDRLENQSRRLISNLSHDLKSPITTIKGYSEVLATEDLPVKEQKEYLSYINQSASDLNDLISLLFEQVKFQYCDYKLNLEQGDINNFLRDIAANYYMIFDKRGFNVNINIEETPHYINFDKVNIKRAFVNILENCLSHNTTPTNVEIESLTKKNKYIIRFKDNGIGISEEFKDNIFEPFYQGDSSRSTNHSGLGLYVTKQILEKHNATIIVTSDENFKTIFEIKFF</sequence>
<evidence type="ECO:0000256" key="8">
    <source>
        <dbReference type="ARBA" id="ARBA00022777"/>
    </source>
</evidence>
<comment type="subcellular location">
    <subcellularLocation>
        <location evidence="2">Cell membrane</location>
        <topology evidence="2">Multi-pass membrane protein</topology>
    </subcellularLocation>
</comment>
<dbReference type="GO" id="GO:0004721">
    <property type="term" value="F:phosphoprotein phosphatase activity"/>
    <property type="evidence" value="ECO:0007669"/>
    <property type="project" value="TreeGrafter"/>
</dbReference>
<dbReference type="InterPro" id="IPR003661">
    <property type="entry name" value="HisK_dim/P_dom"/>
</dbReference>
<evidence type="ECO:0000313" key="16">
    <source>
        <dbReference type="Proteomes" id="UP000280586"/>
    </source>
</evidence>
<dbReference type="Gene3D" id="3.30.565.10">
    <property type="entry name" value="Histidine kinase-like ATPase, C-terminal domain"/>
    <property type="match status" value="1"/>
</dbReference>
<evidence type="ECO:0000256" key="4">
    <source>
        <dbReference type="ARBA" id="ARBA00022475"/>
    </source>
</evidence>
<evidence type="ECO:0000256" key="12">
    <source>
        <dbReference type="SAM" id="Coils"/>
    </source>
</evidence>
<dbReference type="Pfam" id="PF00512">
    <property type="entry name" value="HisKA"/>
    <property type="match status" value="1"/>
</dbReference>
<gene>
    <name evidence="15" type="ORF">CP523_04370</name>
</gene>
<dbReference type="AlphaFoldDB" id="A0A9N7PIH2"/>
<accession>A0A9N7PIH2</accession>
<proteinExistence type="predicted"/>
<keyword evidence="9 13" id="KW-1133">Transmembrane helix</keyword>
<evidence type="ECO:0000259" key="14">
    <source>
        <dbReference type="PROSITE" id="PS50109"/>
    </source>
</evidence>
<feature type="coiled-coil region" evidence="12">
    <location>
        <begin position="221"/>
        <end position="248"/>
    </location>
</feature>
<dbReference type="Pfam" id="PF02518">
    <property type="entry name" value="HATPase_c"/>
    <property type="match status" value="1"/>
</dbReference>
<dbReference type="PANTHER" id="PTHR45453">
    <property type="entry name" value="PHOSPHATE REGULON SENSOR PROTEIN PHOR"/>
    <property type="match status" value="1"/>
</dbReference>
<keyword evidence="11 13" id="KW-0472">Membrane</keyword>
<dbReference type="KEGG" id="csep:CP523_04370"/>